<organism evidence="2 3">
    <name type="scientific">Planococcus lenghuensis</name>
    <dbReference type="NCBI Taxonomy" id="2213202"/>
    <lineage>
        <taxon>Bacteria</taxon>
        <taxon>Bacillati</taxon>
        <taxon>Bacillota</taxon>
        <taxon>Bacilli</taxon>
        <taxon>Bacillales</taxon>
        <taxon>Caryophanaceae</taxon>
        <taxon>Planococcus</taxon>
    </lineage>
</organism>
<dbReference type="InterPro" id="IPR017946">
    <property type="entry name" value="PLC-like_Pdiesterase_TIM-brl"/>
</dbReference>
<dbReference type="Gene3D" id="3.20.20.190">
    <property type="entry name" value="Phosphatidylinositol (PI) phosphodiesterase"/>
    <property type="match status" value="1"/>
</dbReference>
<dbReference type="GO" id="GO:0006629">
    <property type="term" value="P:lipid metabolic process"/>
    <property type="evidence" value="ECO:0007669"/>
    <property type="project" value="InterPro"/>
</dbReference>
<dbReference type="PANTHER" id="PTHR46211:SF7">
    <property type="entry name" value="GLYCEROPHOSPHODIESTER PHOSPHODIESTERASE"/>
    <property type="match status" value="1"/>
</dbReference>
<dbReference type="PANTHER" id="PTHR46211">
    <property type="entry name" value="GLYCEROPHOSPHORYL DIESTER PHOSPHODIESTERASE"/>
    <property type="match status" value="1"/>
</dbReference>
<gene>
    <name evidence="2" type="ORF">B0X71_03310</name>
</gene>
<evidence type="ECO:0000313" key="3">
    <source>
        <dbReference type="Proteomes" id="UP000188184"/>
    </source>
</evidence>
<dbReference type="InterPro" id="IPR030395">
    <property type="entry name" value="GP_PDE_dom"/>
</dbReference>
<dbReference type="SUPFAM" id="SSF51695">
    <property type="entry name" value="PLC-like phosphodiesterases"/>
    <property type="match status" value="1"/>
</dbReference>
<evidence type="ECO:0000313" key="2">
    <source>
        <dbReference type="EMBL" id="AQQ52232.1"/>
    </source>
</evidence>
<dbReference type="Pfam" id="PF03009">
    <property type="entry name" value="GDPD"/>
    <property type="match status" value="1"/>
</dbReference>
<evidence type="ECO:0000259" key="1">
    <source>
        <dbReference type="Pfam" id="PF03009"/>
    </source>
</evidence>
<dbReference type="CDD" id="cd08601">
    <property type="entry name" value="GDPD_SaGlpQ_like"/>
    <property type="match status" value="1"/>
</dbReference>
<name>A0A1Q2KX26_9BACL</name>
<protein>
    <submittedName>
        <fullName evidence="2">Glycerophosphodiester phosphodiesterase</fullName>
    </submittedName>
</protein>
<dbReference type="Proteomes" id="UP000188184">
    <property type="component" value="Chromosome"/>
</dbReference>
<dbReference type="KEGG" id="pmar:B0X71_03310"/>
<accession>A0A1Q2KX26</accession>
<proteinExistence type="predicted"/>
<dbReference type="AlphaFoldDB" id="A0A1Q2KX26"/>
<reference evidence="2 3" key="1">
    <citation type="submission" date="2017-02" db="EMBL/GenBank/DDBJ databases">
        <title>The complete genomic sequence of a novel cold adapted crude oil-degrading bacterium Planococcus qaidamina Y42.</title>
        <authorList>
            <person name="Yang R."/>
        </authorList>
    </citation>
    <scope>NUCLEOTIDE SEQUENCE [LARGE SCALE GENOMIC DNA]</scope>
    <source>
        <strain evidence="2 3">Y42</strain>
    </source>
</reference>
<dbReference type="OrthoDB" id="384721at2"/>
<sequence>MQKKDSEGTLVAVMVDEESRAKQKAIQEDEKVIPTEPTPIWNVAHRGASGHAPEHTLEGYRMGGTMLGDFIEVDLQMTKDGVLVAMHDERVDRTTNGTGLVKDFTLKELKKLDAGSWFNDLYPEKAQPHYVGLTIPTLEEVIEEFGTDERYYIEIKEPGIYPGMEKELIRILEKYKLIGKDPKESHVLVQSFSPESLQKLHELNSIVPLVQLFTYYGDIGTITEEELREIDKYAIGIGANHNGIDEKYVRQVVDAGLMMHPYTVNTKEDMRKVINWGVTGMFTNFPDLLRDVLKEYEEAS</sequence>
<keyword evidence="3" id="KW-1185">Reference proteome</keyword>
<feature type="domain" description="GP-PDE" evidence="1">
    <location>
        <begin position="45"/>
        <end position="288"/>
    </location>
</feature>
<dbReference type="RefSeq" id="WP_077588107.1">
    <property type="nucleotide sequence ID" value="NZ_CP019640.1"/>
</dbReference>
<dbReference type="GO" id="GO:0008081">
    <property type="term" value="F:phosphoric diester hydrolase activity"/>
    <property type="evidence" value="ECO:0007669"/>
    <property type="project" value="InterPro"/>
</dbReference>
<dbReference type="EMBL" id="CP019640">
    <property type="protein sequence ID" value="AQQ52232.1"/>
    <property type="molecule type" value="Genomic_DNA"/>
</dbReference>